<dbReference type="InterPro" id="IPR011639">
    <property type="entry name" value="MethylTrfase_TaqI-like_dom"/>
</dbReference>
<reference evidence="9" key="1">
    <citation type="journal article" date="2020" name="Nature">
        <title>Giant virus diversity and host interactions through global metagenomics.</title>
        <authorList>
            <person name="Schulz F."/>
            <person name="Roux S."/>
            <person name="Paez-Espino D."/>
            <person name="Jungbluth S."/>
            <person name="Walsh D.A."/>
            <person name="Denef V.J."/>
            <person name="McMahon K.D."/>
            <person name="Konstantinidis K.T."/>
            <person name="Eloe-Fadrosh E.A."/>
            <person name="Kyrpides N.C."/>
            <person name="Woyke T."/>
        </authorList>
    </citation>
    <scope>NUCLEOTIDE SEQUENCE</scope>
    <source>
        <strain evidence="9">GVMAG-M-3300024301-20</strain>
    </source>
</reference>
<keyword evidence="6" id="KW-0238">DNA-binding</keyword>
<evidence type="ECO:0000259" key="8">
    <source>
        <dbReference type="Pfam" id="PF07669"/>
    </source>
</evidence>
<evidence type="ECO:0000256" key="2">
    <source>
        <dbReference type="ARBA" id="ARBA00022603"/>
    </source>
</evidence>
<dbReference type="PANTHER" id="PTHR33841:SF6">
    <property type="entry name" value="TYPE II METHYLTRANSFERASE M.HINDII"/>
    <property type="match status" value="1"/>
</dbReference>
<evidence type="ECO:0000256" key="1">
    <source>
        <dbReference type="ARBA" id="ARBA00011900"/>
    </source>
</evidence>
<evidence type="ECO:0000256" key="6">
    <source>
        <dbReference type="ARBA" id="ARBA00023125"/>
    </source>
</evidence>
<evidence type="ECO:0000256" key="5">
    <source>
        <dbReference type="ARBA" id="ARBA00022747"/>
    </source>
</evidence>
<feature type="domain" description="Type II methyltransferase M.TaqI-like" evidence="8">
    <location>
        <begin position="71"/>
        <end position="200"/>
    </location>
</feature>
<accession>A0A6C0IVJ7</accession>
<evidence type="ECO:0000256" key="3">
    <source>
        <dbReference type="ARBA" id="ARBA00022679"/>
    </source>
</evidence>
<keyword evidence="2" id="KW-0489">Methyltransferase</keyword>
<proteinExistence type="predicted"/>
<keyword evidence="4" id="KW-0949">S-adenosyl-L-methionine</keyword>
<dbReference type="GO" id="GO:0009007">
    <property type="term" value="F:site-specific DNA-methyltransferase (adenine-specific) activity"/>
    <property type="evidence" value="ECO:0007669"/>
    <property type="project" value="UniProtKB-EC"/>
</dbReference>
<dbReference type="GO" id="GO:0032259">
    <property type="term" value="P:methylation"/>
    <property type="evidence" value="ECO:0007669"/>
    <property type="project" value="UniProtKB-KW"/>
</dbReference>
<dbReference type="Pfam" id="PF07669">
    <property type="entry name" value="Eco57I"/>
    <property type="match status" value="1"/>
</dbReference>
<comment type="catalytic activity">
    <reaction evidence="7">
        <text>a 2'-deoxyadenosine in DNA + S-adenosyl-L-methionine = an N(6)-methyl-2'-deoxyadenosine in DNA + S-adenosyl-L-homocysteine + H(+)</text>
        <dbReference type="Rhea" id="RHEA:15197"/>
        <dbReference type="Rhea" id="RHEA-COMP:12418"/>
        <dbReference type="Rhea" id="RHEA-COMP:12419"/>
        <dbReference type="ChEBI" id="CHEBI:15378"/>
        <dbReference type="ChEBI" id="CHEBI:57856"/>
        <dbReference type="ChEBI" id="CHEBI:59789"/>
        <dbReference type="ChEBI" id="CHEBI:90615"/>
        <dbReference type="ChEBI" id="CHEBI:90616"/>
        <dbReference type="EC" id="2.1.1.72"/>
    </reaction>
</comment>
<dbReference type="Gene3D" id="3.40.50.150">
    <property type="entry name" value="Vaccinia Virus protein VP39"/>
    <property type="match status" value="1"/>
</dbReference>
<evidence type="ECO:0000256" key="7">
    <source>
        <dbReference type="ARBA" id="ARBA00047942"/>
    </source>
</evidence>
<dbReference type="GO" id="GO:0009307">
    <property type="term" value="P:DNA restriction-modification system"/>
    <property type="evidence" value="ECO:0007669"/>
    <property type="project" value="UniProtKB-KW"/>
</dbReference>
<evidence type="ECO:0000313" key="9">
    <source>
        <dbReference type="EMBL" id="QHT95857.1"/>
    </source>
</evidence>
<dbReference type="SUPFAM" id="SSF53335">
    <property type="entry name" value="S-adenosyl-L-methionine-dependent methyltransferases"/>
    <property type="match status" value="1"/>
</dbReference>
<dbReference type="AlphaFoldDB" id="A0A6C0IVJ7"/>
<sequence>MSKHFSNLSIQLTNKLSKDTKKEQGIYFTPLSIISNLVDETLTYFDEEPKYVLEPSCGSCEIVNYIDKKLVDSTIDCIEFNKDIYNEICNLQFENDVTIVNTDFTTTINGIDKYDLIIGNPPYFVCKKEYVPHQYSKYIVGRPNIFGIFILHSLTKLKMNGYLSFIIPKSFLNSSYYSSIRNYIKQTCKIIKIIDYGSNNDFLETSQSTFGLIIQKINQDITNIHECNYSIKINNSFIFTSDAYSLKKYFENSTTLKKMGLSVKTGTIVWNEKKEFLTNDENNTILLYNTNITNDNKIKLTTFKNDSKFQYIYVEGDNQPVIVVNRGNGNASYNFKYALVELDMPFVVENHLNIIYLSNCSMSKDELLVTYNKIITSFENKKTKEFIKLFFGNNGLSKTELETILPIYL</sequence>
<dbReference type="InterPro" id="IPR002052">
    <property type="entry name" value="DNA_methylase_N6_adenine_CS"/>
</dbReference>
<dbReference type="PROSITE" id="PS00092">
    <property type="entry name" value="N6_MTASE"/>
    <property type="match status" value="1"/>
</dbReference>
<dbReference type="EC" id="2.1.1.72" evidence="1"/>
<dbReference type="GO" id="GO:0003677">
    <property type="term" value="F:DNA binding"/>
    <property type="evidence" value="ECO:0007669"/>
    <property type="project" value="UniProtKB-KW"/>
</dbReference>
<evidence type="ECO:0000256" key="4">
    <source>
        <dbReference type="ARBA" id="ARBA00022691"/>
    </source>
</evidence>
<dbReference type="EMBL" id="MN740247">
    <property type="protein sequence ID" value="QHT95857.1"/>
    <property type="molecule type" value="Genomic_DNA"/>
</dbReference>
<protein>
    <recommendedName>
        <fullName evidence="1">site-specific DNA-methyltransferase (adenine-specific)</fullName>
        <ecNumber evidence="1">2.1.1.72</ecNumber>
    </recommendedName>
</protein>
<dbReference type="PANTHER" id="PTHR33841">
    <property type="entry name" value="DNA METHYLTRANSFERASE YEEA-RELATED"/>
    <property type="match status" value="1"/>
</dbReference>
<keyword evidence="5" id="KW-0680">Restriction system</keyword>
<keyword evidence="3" id="KW-0808">Transferase</keyword>
<dbReference type="PRINTS" id="PR00507">
    <property type="entry name" value="N12N6MTFRASE"/>
</dbReference>
<name>A0A6C0IVJ7_9ZZZZ</name>
<organism evidence="9">
    <name type="scientific">viral metagenome</name>
    <dbReference type="NCBI Taxonomy" id="1070528"/>
    <lineage>
        <taxon>unclassified sequences</taxon>
        <taxon>metagenomes</taxon>
        <taxon>organismal metagenomes</taxon>
    </lineage>
</organism>
<dbReference type="InterPro" id="IPR050953">
    <property type="entry name" value="N4_N6_ade-DNA_methylase"/>
</dbReference>
<dbReference type="InterPro" id="IPR029063">
    <property type="entry name" value="SAM-dependent_MTases_sf"/>
</dbReference>